<sequence length="83" mass="9364">MYMLTEIKEKAEKEQRRILAEIDDVSDHLEDDKNFPLDDCDSLNAFSESVVLTNKKRLMFISPGPTTSTSSSVPSIKSSKPTR</sequence>
<name>A0A8S3XPH8_PARAO</name>
<keyword evidence="3" id="KW-1185">Reference proteome</keyword>
<evidence type="ECO:0000313" key="3">
    <source>
        <dbReference type="Proteomes" id="UP000691718"/>
    </source>
</evidence>
<organism evidence="2 3">
    <name type="scientific">Parnassius apollo</name>
    <name type="common">Apollo butterfly</name>
    <name type="synonym">Papilio apollo</name>
    <dbReference type="NCBI Taxonomy" id="110799"/>
    <lineage>
        <taxon>Eukaryota</taxon>
        <taxon>Metazoa</taxon>
        <taxon>Ecdysozoa</taxon>
        <taxon>Arthropoda</taxon>
        <taxon>Hexapoda</taxon>
        <taxon>Insecta</taxon>
        <taxon>Pterygota</taxon>
        <taxon>Neoptera</taxon>
        <taxon>Endopterygota</taxon>
        <taxon>Lepidoptera</taxon>
        <taxon>Glossata</taxon>
        <taxon>Ditrysia</taxon>
        <taxon>Papilionoidea</taxon>
        <taxon>Papilionidae</taxon>
        <taxon>Parnassiinae</taxon>
        <taxon>Parnassini</taxon>
        <taxon>Parnassius</taxon>
        <taxon>Parnassius</taxon>
    </lineage>
</organism>
<protein>
    <submittedName>
        <fullName evidence="2">(apollo) hypothetical protein</fullName>
    </submittedName>
</protein>
<proteinExistence type="predicted"/>
<comment type="caution">
    <text evidence="2">The sequence shown here is derived from an EMBL/GenBank/DDBJ whole genome shotgun (WGS) entry which is preliminary data.</text>
</comment>
<dbReference type="EMBL" id="CAJQZP010001271">
    <property type="protein sequence ID" value="CAG5035066.1"/>
    <property type="molecule type" value="Genomic_DNA"/>
</dbReference>
<dbReference type="AlphaFoldDB" id="A0A8S3XPH8"/>
<accession>A0A8S3XPH8</accession>
<reference evidence="2" key="1">
    <citation type="submission" date="2021-04" db="EMBL/GenBank/DDBJ databases">
        <authorList>
            <person name="Tunstrom K."/>
        </authorList>
    </citation>
    <scope>NUCLEOTIDE SEQUENCE</scope>
</reference>
<evidence type="ECO:0000313" key="2">
    <source>
        <dbReference type="EMBL" id="CAG5035066.1"/>
    </source>
</evidence>
<dbReference type="Proteomes" id="UP000691718">
    <property type="component" value="Unassembled WGS sequence"/>
</dbReference>
<feature type="region of interest" description="Disordered" evidence="1">
    <location>
        <begin position="62"/>
        <end position="83"/>
    </location>
</feature>
<gene>
    <name evidence="2" type="ORF">PAPOLLO_LOCUS20472</name>
</gene>
<evidence type="ECO:0000256" key="1">
    <source>
        <dbReference type="SAM" id="MobiDB-lite"/>
    </source>
</evidence>